<dbReference type="AlphaFoldDB" id="A0A0J7XP59"/>
<dbReference type="OrthoDB" id="8224439at2"/>
<evidence type="ECO:0000313" key="3">
    <source>
        <dbReference type="EMBL" id="KMS53457.1"/>
    </source>
</evidence>
<evidence type="ECO:0000313" key="4">
    <source>
        <dbReference type="Proteomes" id="UP000052268"/>
    </source>
</evidence>
<reference evidence="3 4" key="1">
    <citation type="journal article" date="2015" name="G3 (Bethesda)">
        <title>Insights into Ongoing Evolution of the Hexachlorocyclohexane Catabolic Pathway from Comparative Genomics of Ten Sphingomonadaceae Strains.</title>
        <authorList>
            <person name="Pearce S.L."/>
            <person name="Oakeshott J.G."/>
            <person name="Pandey G."/>
        </authorList>
    </citation>
    <scope>NUCLEOTIDE SEQUENCE [LARGE SCALE GENOMIC DNA]</scope>
    <source>
        <strain evidence="3 4">LL02</strain>
    </source>
</reference>
<sequence length="204" mass="20916">MRNIPAFSATALMALSLAACSGGEPAGGASATGAAREESTAPAMDATQAAPTETAPAMPPSANVIGLEGLGDLKIGQPVPKGSTWAQRGAQASDACSTVTSPDYPGVYAIVEQDKVRRITVGKRSDVKLVEGIGVGATEKDVVKWFAGFREEAHKYENAPAKYLTAPNAASGDPALRFEIGQDGKVSLIHVGTMPVLGYVEGCL</sequence>
<gene>
    <name evidence="3" type="ORF">V474_22340</name>
</gene>
<evidence type="ECO:0008006" key="5">
    <source>
        <dbReference type="Google" id="ProtNLM"/>
    </source>
</evidence>
<evidence type="ECO:0000256" key="2">
    <source>
        <dbReference type="SAM" id="SignalP"/>
    </source>
</evidence>
<dbReference type="RefSeq" id="WP_059152413.1">
    <property type="nucleotide sequence ID" value="NZ_KQ130455.1"/>
</dbReference>
<name>A0A0J7XP59_9SPHN</name>
<comment type="caution">
    <text evidence="3">The sequence shown here is derived from an EMBL/GenBank/DDBJ whole genome shotgun (WGS) entry which is preliminary data.</text>
</comment>
<feature type="chain" id="PRO_5005291598" description="Lipoprotein" evidence="2">
    <location>
        <begin position="22"/>
        <end position="204"/>
    </location>
</feature>
<dbReference type="EMBL" id="JACU01000007">
    <property type="protein sequence ID" value="KMS53457.1"/>
    <property type="molecule type" value="Genomic_DNA"/>
</dbReference>
<protein>
    <recommendedName>
        <fullName evidence="5">Lipoprotein</fullName>
    </recommendedName>
</protein>
<organism evidence="3 4">
    <name type="scientific">Novosphingobium barchaimii LL02</name>
    <dbReference type="NCBI Taxonomy" id="1114963"/>
    <lineage>
        <taxon>Bacteria</taxon>
        <taxon>Pseudomonadati</taxon>
        <taxon>Pseudomonadota</taxon>
        <taxon>Alphaproteobacteria</taxon>
        <taxon>Sphingomonadales</taxon>
        <taxon>Sphingomonadaceae</taxon>
        <taxon>Novosphingobium</taxon>
    </lineage>
</organism>
<feature type="region of interest" description="Disordered" evidence="1">
    <location>
        <begin position="26"/>
        <end position="58"/>
    </location>
</feature>
<dbReference type="PROSITE" id="PS51257">
    <property type="entry name" value="PROKAR_LIPOPROTEIN"/>
    <property type="match status" value="1"/>
</dbReference>
<feature type="signal peptide" evidence="2">
    <location>
        <begin position="1"/>
        <end position="21"/>
    </location>
</feature>
<dbReference type="PATRIC" id="fig|1114963.3.peg.3309"/>
<proteinExistence type="predicted"/>
<evidence type="ECO:0000256" key="1">
    <source>
        <dbReference type="SAM" id="MobiDB-lite"/>
    </source>
</evidence>
<feature type="compositionally biased region" description="Low complexity" evidence="1">
    <location>
        <begin position="46"/>
        <end position="58"/>
    </location>
</feature>
<dbReference type="Proteomes" id="UP000052268">
    <property type="component" value="Unassembled WGS sequence"/>
</dbReference>
<accession>A0A0J7XP59</accession>
<keyword evidence="4" id="KW-1185">Reference proteome</keyword>
<keyword evidence="2" id="KW-0732">Signal</keyword>